<reference evidence="2" key="2">
    <citation type="submission" date="2025-09" db="UniProtKB">
        <authorList>
            <consortium name="Ensembl"/>
        </authorList>
    </citation>
    <scope>IDENTIFICATION</scope>
</reference>
<evidence type="ECO:0000313" key="2">
    <source>
        <dbReference type="Ensembl" id="ENSCSRP00000008779.1"/>
    </source>
</evidence>
<dbReference type="AlphaFoldDB" id="A0A8C3S594"/>
<reference evidence="2" key="1">
    <citation type="submission" date="2025-08" db="UniProtKB">
        <authorList>
            <consortium name="Ensembl"/>
        </authorList>
    </citation>
    <scope>IDENTIFICATION</scope>
</reference>
<protein>
    <submittedName>
        <fullName evidence="2">Uncharacterized protein</fullName>
    </submittedName>
</protein>
<accession>A0A8C3S594</accession>
<keyword evidence="1" id="KW-0472">Membrane</keyword>
<evidence type="ECO:0000256" key="1">
    <source>
        <dbReference type="SAM" id="Phobius"/>
    </source>
</evidence>
<feature type="transmembrane region" description="Helical" evidence="1">
    <location>
        <begin position="45"/>
        <end position="66"/>
    </location>
</feature>
<keyword evidence="1" id="KW-1133">Transmembrane helix</keyword>
<keyword evidence="3" id="KW-1185">Reference proteome</keyword>
<keyword evidence="1" id="KW-0812">Transmembrane</keyword>
<sequence>CKADDVSLSIPHREKLVQRQCKLKYSWGRELLQYCSLLISRDMRYLGSFILPCLISYVFLTTKLLANGMKKITSGDQTGVSVSEW</sequence>
<proteinExistence type="predicted"/>
<organism evidence="2 3">
    <name type="scientific">Chelydra serpentina</name>
    <name type="common">Snapping turtle</name>
    <name type="synonym">Testudo serpentina</name>
    <dbReference type="NCBI Taxonomy" id="8475"/>
    <lineage>
        <taxon>Eukaryota</taxon>
        <taxon>Metazoa</taxon>
        <taxon>Chordata</taxon>
        <taxon>Craniata</taxon>
        <taxon>Vertebrata</taxon>
        <taxon>Euteleostomi</taxon>
        <taxon>Archelosauria</taxon>
        <taxon>Testudinata</taxon>
        <taxon>Testudines</taxon>
        <taxon>Cryptodira</taxon>
        <taxon>Durocryptodira</taxon>
        <taxon>Americhelydia</taxon>
        <taxon>Chelydroidea</taxon>
        <taxon>Chelydridae</taxon>
        <taxon>Chelydra</taxon>
    </lineage>
</organism>
<name>A0A8C3S594_CHESE</name>
<dbReference type="Ensembl" id="ENSCSRT00000009080.1">
    <property type="protein sequence ID" value="ENSCSRP00000008779.1"/>
    <property type="gene ID" value="ENSCSRG00000006544.1"/>
</dbReference>
<evidence type="ECO:0000313" key="3">
    <source>
        <dbReference type="Proteomes" id="UP000694403"/>
    </source>
</evidence>
<dbReference type="Proteomes" id="UP000694403">
    <property type="component" value="Unplaced"/>
</dbReference>